<evidence type="ECO:0000313" key="2">
    <source>
        <dbReference type="EMBL" id="KAE8991460.1"/>
    </source>
</evidence>
<feature type="compositionally biased region" description="Acidic residues" evidence="1">
    <location>
        <begin position="24"/>
        <end position="40"/>
    </location>
</feature>
<feature type="region of interest" description="Disordered" evidence="1">
    <location>
        <begin position="1"/>
        <end position="124"/>
    </location>
</feature>
<protein>
    <submittedName>
        <fullName evidence="2">Uncharacterized protein</fullName>
    </submittedName>
</protein>
<evidence type="ECO:0000313" key="3">
    <source>
        <dbReference type="Proteomes" id="UP000429607"/>
    </source>
</evidence>
<comment type="caution">
    <text evidence="2">The sequence shown here is derived from an EMBL/GenBank/DDBJ whole genome shotgun (WGS) entry which is preliminary data.</text>
</comment>
<gene>
    <name evidence="2" type="ORF">PR001_g21217</name>
</gene>
<name>A0A6A3J9X9_9STRA</name>
<accession>A0A6A3J9X9</accession>
<dbReference type="EMBL" id="QXFV01002189">
    <property type="protein sequence ID" value="KAE8991460.1"/>
    <property type="molecule type" value="Genomic_DNA"/>
</dbReference>
<sequence>MSERSSSKAGAQPSPKPKRARDDLFEDFEEGMVSETEDQEGSPGAGHSPRSPARSRSRSPERPPPRSPFRTPNPFVERGTGATALRNSPPLPSRDDDEGSNVVTNDLDEAQSQQLDVRREASRSNIPAALPLAKKSRKDYHFGGSKDPAKEANELAKGSLVEYVIGPAARSDAELAKRDAWRKRLLTRQTANPAKYCVRLDAQLGQSSVPQIHTIPVVLVRGEDEVDDDAQFQNWAEKARKLSSLDALRASYCVRDIYLERRLRFNFAKRKARQHHSPGQGQRPHETSSFTPAASASAPYSEALSDVSSPRSSAARRGSTGVLVASSSSASGAPAQKRQLLEGSPAVGVPRTPRTEARHAIVPSTGYGPGADAASEAAPRGSGAPHAHRATPEDDEPPLDPRAVRRQLDELQEQVRVNREFRHWAAEKFDRFADDLDAVERGLRDLSDQATQNSQSRGQTAIELRSQVATLRGQLELLAMMQRGAALPPP</sequence>
<reference evidence="2 3" key="1">
    <citation type="submission" date="2018-09" db="EMBL/GenBank/DDBJ databases">
        <title>Genomic investigation of the strawberry pathogen Phytophthora fragariae indicates pathogenicity is determined by transcriptional variation in three key races.</title>
        <authorList>
            <person name="Adams T.M."/>
            <person name="Armitage A.D."/>
            <person name="Sobczyk M.K."/>
            <person name="Bates H.J."/>
            <person name="Dunwell J.M."/>
            <person name="Nellist C.F."/>
            <person name="Harrison R.J."/>
        </authorList>
    </citation>
    <scope>NUCLEOTIDE SEQUENCE [LARGE SCALE GENOMIC DNA]</scope>
    <source>
        <strain evidence="2 3">SCRP249</strain>
    </source>
</reference>
<feature type="region of interest" description="Disordered" evidence="1">
    <location>
        <begin position="270"/>
        <end position="401"/>
    </location>
</feature>
<proteinExistence type="predicted"/>
<feature type="compositionally biased region" description="Low complexity" evidence="1">
    <location>
        <begin position="287"/>
        <end position="335"/>
    </location>
</feature>
<dbReference type="Proteomes" id="UP000429607">
    <property type="component" value="Unassembled WGS sequence"/>
</dbReference>
<organism evidence="2 3">
    <name type="scientific">Phytophthora rubi</name>
    <dbReference type="NCBI Taxonomy" id="129364"/>
    <lineage>
        <taxon>Eukaryota</taxon>
        <taxon>Sar</taxon>
        <taxon>Stramenopiles</taxon>
        <taxon>Oomycota</taxon>
        <taxon>Peronosporomycetes</taxon>
        <taxon>Peronosporales</taxon>
        <taxon>Peronosporaceae</taxon>
        <taxon>Phytophthora</taxon>
    </lineage>
</organism>
<evidence type="ECO:0000256" key="1">
    <source>
        <dbReference type="SAM" id="MobiDB-lite"/>
    </source>
</evidence>
<dbReference type="AlphaFoldDB" id="A0A6A3J9X9"/>